<dbReference type="RefSeq" id="WP_106680780.1">
    <property type="nucleotide sequence ID" value="NZ_JACHWV010000002.1"/>
</dbReference>
<organism evidence="1 2">
    <name type="scientific">Mesoflavibacter zeaxanthinifaciens subsp. sabulilitoris</name>
    <dbReference type="NCBI Taxonomy" id="1520893"/>
    <lineage>
        <taxon>Bacteria</taxon>
        <taxon>Pseudomonadati</taxon>
        <taxon>Bacteroidota</taxon>
        <taxon>Flavobacteriia</taxon>
        <taxon>Flavobacteriales</taxon>
        <taxon>Flavobacteriaceae</taxon>
        <taxon>Mesoflavibacter</taxon>
    </lineage>
</organism>
<evidence type="ECO:0000313" key="2">
    <source>
        <dbReference type="Proteomes" id="UP000238430"/>
    </source>
</evidence>
<dbReference type="EMBL" id="PXOT01000027">
    <property type="protein sequence ID" value="PSG87204.1"/>
    <property type="molecule type" value="Genomic_DNA"/>
</dbReference>
<dbReference type="AlphaFoldDB" id="A0A2T1N6N4"/>
<keyword evidence="2" id="KW-1185">Reference proteome</keyword>
<dbReference type="OrthoDB" id="1115230at2"/>
<dbReference type="InterPro" id="IPR032286">
    <property type="entry name" value="DUF4837"/>
</dbReference>
<protein>
    <submittedName>
        <fullName evidence="1">DUF4837 domain-containing protein</fullName>
    </submittedName>
</protein>
<accession>A0A2T1N6N4</accession>
<reference evidence="1 2" key="1">
    <citation type="submission" date="2018-03" db="EMBL/GenBank/DDBJ databases">
        <title>Mesoflavibacter sp. HG37 and Mesoflavibacter sp. HG96 sp.nov., two marine bacteria isolated from seawater of Western Pacific Ocean.</title>
        <authorList>
            <person name="Cheng H."/>
            <person name="Wu Y.-H."/>
            <person name="Guo L.-L."/>
            <person name="Xu X.-W."/>
        </authorList>
    </citation>
    <scope>NUCLEOTIDE SEQUENCE [LARGE SCALE GENOMIC DNA]</scope>
    <source>
        <strain evidence="1 2">KCTC 42117</strain>
    </source>
</reference>
<dbReference type="PROSITE" id="PS51257">
    <property type="entry name" value="PROKAR_LIPOPROTEIN"/>
    <property type="match status" value="1"/>
</dbReference>
<sequence>MKKIILLVLAATLTIACNDKNKKEQRYVQDSSGVLNNLSVVIDSDLWKGSVGDAVRDVVTTNVPGLPQNEPMFDVNQIPPQVFKDFATKNRTVLRVSKGKEAGLKIANNVYAKPQKVVFVTGQNNDQIIEILKTNKDKIISAFKAQEVKWRQDQIKKSVLNTDQVEKELGITISFPSIYRFAKKDDNFFWIRKNLSTGTNNVMLYTIPYDSINKEGDIIEQVIKHRDSLGKKYIPGPLDGSYMKTEEAYSPFLFNTTIDNKPTYEVRSTWDIEGTFNAGPFVNYMIEDKPNNRYIVAEGFTFAPSVNKRDFVLELEAIIKSLKVK</sequence>
<name>A0A2T1N6N4_9FLAO</name>
<proteinExistence type="predicted"/>
<dbReference type="Pfam" id="PF16125">
    <property type="entry name" value="DUF4837"/>
    <property type="match status" value="1"/>
</dbReference>
<evidence type="ECO:0000313" key="1">
    <source>
        <dbReference type="EMBL" id="PSG87204.1"/>
    </source>
</evidence>
<gene>
    <name evidence="1" type="ORF">C7H61_13950</name>
</gene>
<dbReference type="Proteomes" id="UP000238430">
    <property type="component" value="Unassembled WGS sequence"/>
</dbReference>
<comment type="caution">
    <text evidence="1">The sequence shown here is derived from an EMBL/GenBank/DDBJ whole genome shotgun (WGS) entry which is preliminary data.</text>
</comment>